<evidence type="ECO:0000313" key="1">
    <source>
        <dbReference type="Proteomes" id="UP000887576"/>
    </source>
</evidence>
<accession>A0AC34QKK9</accession>
<dbReference type="Proteomes" id="UP000887576">
    <property type="component" value="Unplaced"/>
</dbReference>
<sequence>MMRKAEKYTEMPLDNRGEIVQTYGSDIVEIVRQPNGRIPGGILKNRGAGDYSNQSSSPHGSLPLTDPSVNMPLQPSPYVDNNGYMPQPQPVIFGPPVYKPTTYQPEFEVMVPHRHTTNSENSENTRKTFDKLADVYSDSGDTVQFAGNLRTFLDENVPQGVWILFLICQLILGFVLIFMGTFNYPFCNIQPMIPVFVIISGILLIINSLFRMLGHFPTYRKRRNERKSTLNQDLCFYAIEGLILLAIIVNVILGCVWVYGSKYYVHFEDGFFEETYCDYTLYWFAWWTVTMHLVVFGLMIIAVLFLLIYGST</sequence>
<evidence type="ECO:0000313" key="2">
    <source>
        <dbReference type="WBParaSite" id="JU765_v2.g17179.t1"/>
    </source>
</evidence>
<dbReference type="WBParaSite" id="JU765_v2.g17179.t1">
    <property type="protein sequence ID" value="JU765_v2.g17179.t1"/>
    <property type="gene ID" value="JU765_v2.g17179"/>
</dbReference>
<organism evidence="1 2">
    <name type="scientific">Panagrolaimus sp. JU765</name>
    <dbReference type="NCBI Taxonomy" id="591449"/>
    <lineage>
        <taxon>Eukaryota</taxon>
        <taxon>Metazoa</taxon>
        <taxon>Ecdysozoa</taxon>
        <taxon>Nematoda</taxon>
        <taxon>Chromadorea</taxon>
        <taxon>Rhabditida</taxon>
        <taxon>Tylenchina</taxon>
        <taxon>Panagrolaimomorpha</taxon>
        <taxon>Panagrolaimoidea</taxon>
        <taxon>Panagrolaimidae</taxon>
        <taxon>Panagrolaimus</taxon>
    </lineage>
</organism>
<protein>
    <submittedName>
        <fullName evidence="2">Uncharacterized protein</fullName>
    </submittedName>
</protein>
<proteinExistence type="predicted"/>
<reference evidence="2" key="1">
    <citation type="submission" date="2022-11" db="UniProtKB">
        <authorList>
            <consortium name="WormBaseParasite"/>
        </authorList>
    </citation>
    <scope>IDENTIFICATION</scope>
</reference>
<name>A0AC34QKK9_9BILA</name>